<dbReference type="InterPro" id="IPR000362">
    <property type="entry name" value="Fumarate_lyase_fam"/>
</dbReference>
<comment type="function">
    <text evidence="3">Involved in the TCA cycle. Catalyzes the stereospecific interconversion of fumarate to L-malate.</text>
</comment>
<dbReference type="GO" id="GO:0006099">
    <property type="term" value="P:tricarboxylic acid cycle"/>
    <property type="evidence" value="ECO:0007669"/>
    <property type="project" value="UniProtKB-UniRule"/>
</dbReference>
<feature type="active site" evidence="3">
    <location>
        <position position="319"/>
    </location>
</feature>
<keyword evidence="3" id="KW-0963">Cytoplasm</keyword>
<comment type="subcellular location">
    <subcellularLocation>
        <location evidence="3">Cytoplasm</location>
    </subcellularLocation>
</comment>
<dbReference type="InterPro" id="IPR020557">
    <property type="entry name" value="Fumarate_lyase_CS"/>
</dbReference>
<dbReference type="UniPathway" id="UPA00223">
    <property type="reaction ID" value="UER01007"/>
</dbReference>
<dbReference type="FunFam" id="1.10.40.30:FF:000002">
    <property type="entry name" value="Fumarate hydratase class II"/>
    <property type="match status" value="1"/>
</dbReference>
<comment type="miscellaneous">
    <text evidence="3">There are 2 substrate-binding sites: the catalytic A site, and the non-catalytic B site that may play a role in the transfer of substrate or product between the active site and the solvent. Alternatively, the B site may bind allosteric effectors.</text>
</comment>
<evidence type="ECO:0000313" key="6">
    <source>
        <dbReference type="EMBL" id="QIA07398.1"/>
    </source>
</evidence>
<comment type="caution">
    <text evidence="3">Lacks conserved residue(s) required for the propagation of feature annotation.</text>
</comment>
<dbReference type="HAMAP" id="MF_00743">
    <property type="entry name" value="FumaraseC"/>
    <property type="match status" value="1"/>
</dbReference>
<reference evidence="6 7" key="1">
    <citation type="submission" date="2020-02" db="EMBL/GenBank/DDBJ databases">
        <title>Genome sequencing for Draconibacterium sp. strain M1.</title>
        <authorList>
            <person name="Park S.-J."/>
        </authorList>
    </citation>
    <scope>NUCLEOTIDE SEQUENCE [LARGE SCALE GENOMIC DNA]</scope>
    <source>
        <strain evidence="6 7">M1</strain>
    </source>
</reference>
<keyword evidence="3" id="KW-0816">Tricarboxylic acid cycle</keyword>
<dbReference type="PANTHER" id="PTHR11444:SF1">
    <property type="entry name" value="FUMARATE HYDRATASE, MITOCHONDRIAL"/>
    <property type="match status" value="1"/>
</dbReference>
<evidence type="ECO:0000256" key="1">
    <source>
        <dbReference type="ARBA" id="ARBA00009084"/>
    </source>
</evidence>
<protein>
    <recommendedName>
        <fullName evidence="3">Fumarate hydratase class II</fullName>
        <shortName evidence="3">Fumarase C</shortName>
        <ecNumber evidence="3">4.2.1.2</ecNumber>
    </recommendedName>
    <alternativeName>
        <fullName evidence="3">Aerobic fumarase</fullName>
    </alternativeName>
    <alternativeName>
        <fullName evidence="3">Iron-independent fumarase</fullName>
    </alternativeName>
</protein>
<dbReference type="InterPro" id="IPR005677">
    <property type="entry name" value="Fum_hydII"/>
</dbReference>
<sequence>MKYRVEKDTLGEINVPEKKLWGAHTQRSLQNFRIGTEASMPKEIIESFAIIKKAAARSNHKFGILSTNKKQLIEQACDEILAGKLKDHFPLVIWQTGSGTHTNMNCNEVIANRVKQLTENDFQWKNIELHPIDDVNKSQSSNDTFSAAMHIAAYKKLTGSLLPALKELHDTFNRKSEEFNSVVKIGRTHFMDAVPITLGQEFSAYSTQIEKGINALKKTLPDLQELPLGGTAVGTGLNSPVGFDDEIVDKISEETGLPFTKAKNKFALIAGHDAFVQSHSALKQLAVSLLKIVNDLRVMVSGPRAGISELKIPANEAGSSIMPGKVNPTQIEALSMVCTQVIGNDTTISVANSYGHFQLNVFKPVLIANFLESATLLADACNSFNTNCLFGIAPDTEKIKSHVNNSLMLVTPLTPHIGYDKAALIAKYAHTKKCSLKEAAVQLELVTEEQFDKWVKPGEMTSPNVAAKKNK</sequence>
<dbReference type="Gene3D" id="1.20.200.10">
    <property type="entry name" value="Fumarase/aspartase (Central domain)"/>
    <property type="match status" value="1"/>
</dbReference>
<keyword evidence="7" id="KW-1185">Reference proteome</keyword>
<name>A0A6C0RA07_9BACT</name>
<feature type="domain" description="Fumarate lyase N-terminal" evidence="4">
    <location>
        <begin position="11"/>
        <end position="343"/>
    </location>
</feature>
<dbReference type="InterPro" id="IPR008948">
    <property type="entry name" value="L-Aspartase-like"/>
</dbReference>
<evidence type="ECO:0000259" key="4">
    <source>
        <dbReference type="Pfam" id="PF00206"/>
    </source>
</evidence>
<feature type="binding site" evidence="3">
    <location>
        <begin position="325"/>
        <end position="327"/>
    </location>
    <ligand>
        <name>substrate</name>
    </ligand>
</feature>
<dbReference type="InterPro" id="IPR018951">
    <property type="entry name" value="Fumarase_C_C"/>
</dbReference>
<dbReference type="GO" id="GO:0006108">
    <property type="term" value="P:malate metabolic process"/>
    <property type="evidence" value="ECO:0007669"/>
    <property type="project" value="TreeGrafter"/>
</dbReference>
<dbReference type="Pfam" id="PF10415">
    <property type="entry name" value="FumaraseC_C"/>
    <property type="match status" value="1"/>
</dbReference>
<organism evidence="6 7">
    <name type="scientific">Draconibacterium halophilum</name>
    <dbReference type="NCBI Taxonomy" id="2706887"/>
    <lineage>
        <taxon>Bacteria</taxon>
        <taxon>Pseudomonadati</taxon>
        <taxon>Bacteroidota</taxon>
        <taxon>Bacteroidia</taxon>
        <taxon>Marinilabiliales</taxon>
        <taxon>Prolixibacteraceae</taxon>
        <taxon>Draconibacterium</taxon>
    </lineage>
</organism>
<comment type="catalytic activity">
    <reaction evidence="3">
        <text>(S)-malate = fumarate + H2O</text>
        <dbReference type="Rhea" id="RHEA:12460"/>
        <dbReference type="ChEBI" id="CHEBI:15377"/>
        <dbReference type="ChEBI" id="CHEBI:15589"/>
        <dbReference type="ChEBI" id="CHEBI:29806"/>
        <dbReference type="EC" id="4.2.1.2"/>
    </reaction>
</comment>
<dbReference type="CDD" id="cd01362">
    <property type="entry name" value="Fumarase_classII"/>
    <property type="match status" value="1"/>
</dbReference>
<accession>A0A6C0RA07</accession>
<dbReference type="GO" id="GO:0006106">
    <property type="term" value="P:fumarate metabolic process"/>
    <property type="evidence" value="ECO:0007669"/>
    <property type="project" value="InterPro"/>
</dbReference>
<feature type="domain" description="Fumarase C C-terminal" evidence="5">
    <location>
        <begin position="409"/>
        <end position="461"/>
    </location>
</feature>
<comment type="pathway">
    <text evidence="3">Carbohydrate metabolism; tricarboxylic acid cycle; (S)-malate from fumarate: step 1/1.</text>
</comment>
<dbReference type="AlphaFoldDB" id="A0A6C0RA07"/>
<dbReference type="InterPro" id="IPR024083">
    <property type="entry name" value="Fumarase/histidase_N"/>
</dbReference>
<evidence type="ECO:0000259" key="5">
    <source>
        <dbReference type="Pfam" id="PF10415"/>
    </source>
</evidence>
<feature type="binding site" evidence="3">
    <location>
        <begin position="140"/>
        <end position="142"/>
    </location>
    <ligand>
        <name>substrate</name>
    </ligand>
</feature>
<gene>
    <name evidence="3 6" type="primary">fumC</name>
    <name evidence="6" type="ORF">G0Q07_06500</name>
</gene>
<dbReference type="InterPro" id="IPR022761">
    <property type="entry name" value="Fumarate_lyase_N"/>
</dbReference>
<evidence type="ECO:0000313" key="7">
    <source>
        <dbReference type="Proteomes" id="UP000474630"/>
    </source>
</evidence>
<dbReference type="KEGG" id="drc:G0Q07_06500"/>
<feature type="binding site" evidence="3">
    <location>
        <begin position="98"/>
        <end position="100"/>
    </location>
    <ligand>
        <name>substrate</name>
    </ligand>
</feature>
<dbReference type="FunFam" id="1.20.200.10:FF:000001">
    <property type="entry name" value="Fumarate hydratase, mitochondrial"/>
    <property type="match status" value="1"/>
</dbReference>
<dbReference type="RefSeq" id="WP_163345321.1">
    <property type="nucleotide sequence ID" value="NZ_CP048409.1"/>
</dbReference>
<feature type="site" description="Important for catalytic activity" evidence="3">
    <location>
        <position position="332"/>
    </location>
</feature>
<dbReference type="FunFam" id="1.10.275.10:FF:000001">
    <property type="entry name" value="Fumarate hydratase, mitochondrial"/>
    <property type="match status" value="1"/>
</dbReference>
<dbReference type="PROSITE" id="PS00163">
    <property type="entry name" value="FUMARATE_LYASES"/>
    <property type="match status" value="1"/>
</dbReference>
<dbReference type="Gene3D" id="1.10.275.10">
    <property type="entry name" value="Fumarase/aspartase (N-terminal domain)"/>
    <property type="match status" value="1"/>
</dbReference>
<dbReference type="SUPFAM" id="SSF48557">
    <property type="entry name" value="L-aspartase-like"/>
    <property type="match status" value="1"/>
</dbReference>
<comment type="subunit">
    <text evidence="3">Homotetramer.</text>
</comment>
<comment type="similarity">
    <text evidence="1 3">Belongs to the class-II fumarase/aspartase family. Fumarase subfamily.</text>
</comment>
<dbReference type="NCBIfam" id="NF008909">
    <property type="entry name" value="PRK12273.1"/>
    <property type="match status" value="1"/>
</dbReference>
<dbReference type="EMBL" id="CP048409">
    <property type="protein sequence ID" value="QIA07398.1"/>
    <property type="molecule type" value="Genomic_DNA"/>
</dbReference>
<feature type="active site" description="Proton donor/acceptor" evidence="3">
    <location>
        <position position="189"/>
    </location>
</feature>
<dbReference type="EC" id="4.2.1.2" evidence="3"/>
<feature type="binding site" evidence="3">
    <location>
        <position position="188"/>
    </location>
    <ligand>
        <name>substrate</name>
    </ligand>
</feature>
<dbReference type="Gene3D" id="1.10.40.30">
    <property type="entry name" value="Fumarase/aspartase (C-terminal domain)"/>
    <property type="match status" value="1"/>
</dbReference>
<proteinExistence type="inferred from homology"/>
<feature type="binding site" evidence="3">
    <location>
        <position position="320"/>
    </location>
    <ligand>
        <name>substrate</name>
    </ligand>
</feature>
<evidence type="ECO:0000256" key="3">
    <source>
        <dbReference type="HAMAP-Rule" id="MF_00743"/>
    </source>
</evidence>
<dbReference type="Pfam" id="PF00206">
    <property type="entry name" value="Lyase_1"/>
    <property type="match status" value="1"/>
</dbReference>
<dbReference type="GO" id="GO:0004333">
    <property type="term" value="F:fumarate hydratase activity"/>
    <property type="evidence" value="ECO:0007669"/>
    <property type="project" value="UniProtKB-UniRule"/>
</dbReference>
<evidence type="ECO:0000256" key="2">
    <source>
        <dbReference type="ARBA" id="ARBA00023239"/>
    </source>
</evidence>
<dbReference type="NCBIfam" id="TIGR00979">
    <property type="entry name" value="fumC_II"/>
    <property type="match status" value="1"/>
</dbReference>
<dbReference type="Proteomes" id="UP000474630">
    <property type="component" value="Chromosome"/>
</dbReference>
<dbReference type="GO" id="GO:0005737">
    <property type="term" value="C:cytoplasm"/>
    <property type="evidence" value="ECO:0007669"/>
    <property type="project" value="UniProtKB-SubCell"/>
</dbReference>
<keyword evidence="2 3" id="KW-0456">Lyase</keyword>
<dbReference type="PANTHER" id="PTHR11444">
    <property type="entry name" value="ASPARTATEAMMONIA/ARGININOSUCCINATE/ADENYLOSUCCINATE LYASE"/>
    <property type="match status" value="1"/>
</dbReference>
<dbReference type="PRINTS" id="PR00149">
    <property type="entry name" value="FUMRATELYASE"/>
</dbReference>